<reference evidence="3 4" key="1">
    <citation type="submission" date="2023-03" db="EMBL/GenBank/DDBJ databases">
        <title>Genome insight into feeding habits of ladybird beetles.</title>
        <authorList>
            <person name="Li H.-S."/>
            <person name="Huang Y.-H."/>
            <person name="Pang H."/>
        </authorList>
    </citation>
    <scope>NUCLEOTIDE SEQUENCE [LARGE SCALE GENOMIC DNA]</scope>
    <source>
        <strain evidence="3">SYSU_2023b</strain>
        <tissue evidence="3">Whole body</tissue>
    </source>
</reference>
<keyword evidence="4" id="KW-1185">Reference proteome</keyword>
<dbReference type="Proteomes" id="UP001431783">
    <property type="component" value="Unassembled WGS sequence"/>
</dbReference>
<evidence type="ECO:0000256" key="1">
    <source>
        <dbReference type="SAM" id="Coils"/>
    </source>
</evidence>
<evidence type="ECO:0000256" key="2">
    <source>
        <dbReference type="SAM" id="MobiDB-lite"/>
    </source>
</evidence>
<accession>A0AAW1TVV3</accession>
<comment type="caution">
    <text evidence="3">The sequence shown here is derived from an EMBL/GenBank/DDBJ whole genome shotgun (WGS) entry which is preliminary data.</text>
</comment>
<name>A0AAW1TVV3_9CUCU</name>
<organism evidence="3 4">
    <name type="scientific">Henosepilachna vigintioctopunctata</name>
    <dbReference type="NCBI Taxonomy" id="420089"/>
    <lineage>
        <taxon>Eukaryota</taxon>
        <taxon>Metazoa</taxon>
        <taxon>Ecdysozoa</taxon>
        <taxon>Arthropoda</taxon>
        <taxon>Hexapoda</taxon>
        <taxon>Insecta</taxon>
        <taxon>Pterygota</taxon>
        <taxon>Neoptera</taxon>
        <taxon>Endopterygota</taxon>
        <taxon>Coleoptera</taxon>
        <taxon>Polyphaga</taxon>
        <taxon>Cucujiformia</taxon>
        <taxon>Coccinelloidea</taxon>
        <taxon>Coccinellidae</taxon>
        <taxon>Epilachninae</taxon>
        <taxon>Epilachnini</taxon>
        <taxon>Henosepilachna</taxon>
    </lineage>
</organism>
<gene>
    <name evidence="3" type="ORF">WA026_019527</name>
</gene>
<evidence type="ECO:0000313" key="3">
    <source>
        <dbReference type="EMBL" id="KAK9872745.1"/>
    </source>
</evidence>
<feature type="region of interest" description="Disordered" evidence="2">
    <location>
        <begin position="93"/>
        <end position="118"/>
    </location>
</feature>
<dbReference type="EMBL" id="JARQZJ010000013">
    <property type="protein sequence ID" value="KAK9872745.1"/>
    <property type="molecule type" value="Genomic_DNA"/>
</dbReference>
<evidence type="ECO:0000313" key="4">
    <source>
        <dbReference type="Proteomes" id="UP001431783"/>
    </source>
</evidence>
<keyword evidence="1" id="KW-0175">Coiled coil</keyword>
<sequence length="227" mass="25399">MADDTLFTSGAVKKACLRQAAMLKSAVCMHDIGENVELTSKEADVEVSLIRILTKELQSENKISEENADLLKESIKNLEYKLELYENTKSVSDGNWSRADNVANHRKDARSSDSSSLIETEVSKLEVSEVNVNNSNLTTSNRIRRNPNVTRTYASSLGQNQNPSTLNQYQSVGNNTNQQPINAKQVNAAIELAQTAAKIKDIQNLTKTIFDDNNYKVKRNHRKLRDV</sequence>
<proteinExistence type="predicted"/>
<protein>
    <submittedName>
        <fullName evidence="3">Uncharacterized protein</fullName>
    </submittedName>
</protein>
<dbReference type="AlphaFoldDB" id="A0AAW1TVV3"/>
<feature type="coiled-coil region" evidence="1">
    <location>
        <begin position="54"/>
        <end position="88"/>
    </location>
</feature>